<dbReference type="GO" id="GO:0032259">
    <property type="term" value="P:methylation"/>
    <property type="evidence" value="ECO:0007669"/>
    <property type="project" value="UniProtKB-KW"/>
</dbReference>
<gene>
    <name evidence="3" type="ORF">Alo02nite_06380</name>
    <name evidence="4" type="ORF">BJ964_002517</name>
</gene>
<sequence>MRDDDHWARYNSHQGDRPVREQCARAMSLAGPGAGRTAADLGCGAGVETSALLGAGWRVVAVDGEPGTHARLSRAAGDRQAMLTVRTTRFQDLPELPPTDLIYAGYSLPFQARTSFDRLWTVLRASLRPGGRIAVDLFGDHDSWAGDPDMRFLTEVEARGLFDGLVIEHWHERDEPGMAFSGPKHWHVFEVIALQPLGGDLQTGGAEAVDQRVTDPGRGGEHAAG</sequence>
<proteinExistence type="predicted"/>
<dbReference type="SUPFAM" id="SSF53335">
    <property type="entry name" value="S-adenosyl-L-methionine-dependent methyltransferases"/>
    <property type="match status" value="1"/>
</dbReference>
<dbReference type="RefSeq" id="WP_188120855.1">
    <property type="nucleotide sequence ID" value="NZ_BOMP01000008.1"/>
</dbReference>
<dbReference type="EMBL" id="BOMP01000008">
    <property type="protein sequence ID" value="GIE37740.1"/>
    <property type="molecule type" value="Genomic_DNA"/>
</dbReference>
<evidence type="ECO:0000313" key="5">
    <source>
        <dbReference type="Proteomes" id="UP000590511"/>
    </source>
</evidence>
<feature type="region of interest" description="Disordered" evidence="1">
    <location>
        <begin position="202"/>
        <end position="225"/>
    </location>
</feature>
<organism evidence="4 5">
    <name type="scientific">Actinoplanes lobatus</name>
    <dbReference type="NCBI Taxonomy" id="113568"/>
    <lineage>
        <taxon>Bacteria</taxon>
        <taxon>Bacillati</taxon>
        <taxon>Actinomycetota</taxon>
        <taxon>Actinomycetes</taxon>
        <taxon>Micromonosporales</taxon>
        <taxon>Micromonosporaceae</taxon>
        <taxon>Actinoplanes</taxon>
    </lineage>
</organism>
<dbReference type="InterPro" id="IPR041698">
    <property type="entry name" value="Methyltransf_25"/>
</dbReference>
<evidence type="ECO:0000256" key="1">
    <source>
        <dbReference type="SAM" id="MobiDB-lite"/>
    </source>
</evidence>
<dbReference type="Gene3D" id="3.40.50.150">
    <property type="entry name" value="Vaccinia Virus protein VP39"/>
    <property type="match status" value="1"/>
</dbReference>
<comment type="caution">
    <text evidence="4">The sequence shown here is derived from an EMBL/GenBank/DDBJ whole genome shotgun (WGS) entry which is preliminary data.</text>
</comment>
<protein>
    <submittedName>
        <fullName evidence="3 4">Methyltransferase</fullName>
    </submittedName>
</protein>
<feature type="domain" description="Methyltransferase" evidence="2">
    <location>
        <begin position="39"/>
        <end position="131"/>
    </location>
</feature>
<dbReference type="Pfam" id="PF13649">
    <property type="entry name" value="Methyltransf_25"/>
    <property type="match status" value="1"/>
</dbReference>
<feature type="compositionally biased region" description="Basic and acidic residues" evidence="1">
    <location>
        <begin position="209"/>
        <end position="225"/>
    </location>
</feature>
<evidence type="ECO:0000313" key="4">
    <source>
        <dbReference type="EMBL" id="MBB4748356.1"/>
    </source>
</evidence>
<keyword evidence="4" id="KW-0489">Methyltransferase</keyword>
<evidence type="ECO:0000259" key="2">
    <source>
        <dbReference type="Pfam" id="PF13649"/>
    </source>
</evidence>
<dbReference type="InterPro" id="IPR029063">
    <property type="entry name" value="SAM-dependent_MTases_sf"/>
</dbReference>
<accession>A0A7W7HD49</accession>
<reference evidence="4 5" key="1">
    <citation type="submission" date="2020-08" db="EMBL/GenBank/DDBJ databases">
        <title>Sequencing the genomes of 1000 actinobacteria strains.</title>
        <authorList>
            <person name="Klenk H.-P."/>
        </authorList>
    </citation>
    <scope>NUCLEOTIDE SEQUENCE [LARGE SCALE GENOMIC DNA]</scope>
    <source>
        <strain evidence="4 5">DSM 43150</strain>
    </source>
</reference>
<evidence type="ECO:0000313" key="6">
    <source>
        <dbReference type="Proteomes" id="UP000631312"/>
    </source>
</evidence>
<dbReference type="CDD" id="cd02440">
    <property type="entry name" value="AdoMet_MTases"/>
    <property type="match status" value="1"/>
</dbReference>
<dbReference type="Proteomes" id="UP000590511">
    <property type="component" value="Unassembled WGS sequence"/>
</dbReference>
<reference evidence="3 6" key="2">
    <citation type="submission" date="2021-01" db="EMBL/GenBank/DDBJ databases">
        <title>Whole genome shotgun sequence of Actinoplanes lobatus NBRC 12513.</title>
        <authorList>
            <person name="Komaki H."/>
            <person name="Tamura T."/>
        </authorList>
    </citation>
    <scope>NUCLEOTIDE SEQUENCE [LARGE SCALE GENOMIC DNA]</scope>
    <source>
        <strain evidence="3 6">NBRC 12513</strain>
    </source>
</reference>
<evidence type="ECO:0000313" key="3">
    <source>
        <dbReference type="EMBL" id="GIE37740.1"/>
    </source>
</evidence>
<dbReference type="EMBL" id="JACHNC010000001">
    <property type="protein sequence ID" value="MBB4748356.1"/>
    <property type="molecule type" value="Genomic_DNA"/>
</dbReference>
<dbReference type="GO" id="GO:0008168">
    <property type="term" value="F:methyltransferase activity"/>
    <property type="evidence" value="ECO:0007669"/>
    <property type="project" value="UniProtKB-KW"/>
</dbReference>
<dbReference type="Proteomes" id="UP000631312">
    <property type="component" value="Unassembled WGS sequence"/>
</dbReference>
<keyword evidence="6" id="KW-1185">Reference proteome</keyword>
<name>A0A7W7HD49_9ACTN</name>
<keyword evidence="4" id="KW-0808">Transferase</keyword>
<dbReference type="AlphaFoldDB" id="A0A7W7HD49"/>